<organism evidence="1 2">
    <name type="scientific">Massilia aquatica</name>
    <dbReference type="NCBI Taxonomy" id="2609000"/>
    <lineage>
        <taxon>Bacteria</taxon>
        <taxon>Pseudomonadati</taxon>
        <taxon>Pseudomonadota</taxon>
        <taxon>Betaproteobacteria</taxon>
        <taxon>Burkholderiales</taxon>
        <taxon>Oxalobacteraceae</taxon>
        <taxon>Telluria group</taxon>
        <taxon>Massilia</taxon>
    </lineage>
</organism>
<evidence type="ECO:0000313" key="1">
    <source>
        <dbReference type="EMBL" id="NHZ43975.1"/>
    </source>
</evidence>
<sequence length="147" mass="16925">MSQQNVTTNEFGVMTLNGNTAAFETEIEMPYMKSGRISIAADGFEVGLERMHAFVAWMNVNHQGFKLSLEREIQNYDLVLDDVWDSILGKEWTDADEGFLEKHLNYESVDFNRGSIYMWIDTSGLHTDHMIRVTMNEAIEIECCEML</sequence>
<comment type="caution">
    <text evidence="1">The sequence shown here is derived from an EMBL/GenBank/DDBJ whole genome shotgun (WGS) entry which is preliminary data.</text>
</comment>
<keyword evidence="2" id="KW-1185">Reference proteome</keyword>
<name>A0ABX0MGD1_9BURK</name>
<evidence type="ECO:0000313" key="2">
    <source>
        <dbReference type="Proteomes" id="UP000819052"/>
    </source>
</evidence>
<proteinExistence type="predicted"/>
<accession>A0ABX0MGD1</accession>
<evidence type="ECO:0008006" key="3">
    <source>
        <dbReference type="Google" id="ProtNLM"/>
    </source>
</evidence>
<dbReference type="Proteomes" id="UP000819052">
    <property type="component" value="Unassembled WGS sequence"/>
</dbReference>
<dbReference type="RefSeq" id="WP_167080251.1">
    <property type="nucleotide sequence ID" value="NZ_VVIW01000025.1"/>
</dbReference>
<gene>
    <name evidence="1" type="ORF">F1609_27965</name>
</gene>
<protein>
    <recommendedName>
        <fullName evidence="3">DUF2262 domain-containing protein</fullName>
    </recommendedName>
</protein>
<dbReference type="EMBL" id="VVIW01000025">
    <property type="protein sequence ID" value="NHZ43975.1"/>
    <property type="molecule type" value="Genomic_DNA"/>
</dbReference>
<reference evidence="1 2" key="1">
    <citation type="submission" date="2019-09" db="EMBL/GenBank/DDBJ databases">
        <title>Taxonomy of Antarctic Massilia spp.: description of Massilia rubra sp. nov., Massilia aquatica sp. nov., Massilia mucilaginosa sp. nov., Massilia frigida sp. nov. isolated from streams, lakes and regoliths.</title>
        <authorList>
            <person name="Holochova P."/>
            <person name="Sedlacek I."/>
            <person name="Kralova S."/>
            <person name="Maslanova I."/>
            <person name="Busse H.-J."/>
            <person name="Stankova E."/>
            <person name="Vrbovska V."/>
            <person name="Kovarovic V."/>
            <person name="Bartak M."/>
            <person name="Svec P."/>
            <person name="Pantucek R."/>
        </authorList>
    </citation>
    <scope>NUCLEOTIDE SEQUENCE [LARGE SCALE GENOMIC DNA]</scope>
    <source>
        <strain evidence="1 2">CCM 8693</strain>
    </source>
</reference>